<proteinExistence type="predicted"/>
<protein>
    <submittedName>
        <fullName evidence="1">Uncharacterized protein</fullName>
    </submittedName>
</protein>
<reference evidence="1" key="2">
    <citation type="journal article" date="2015" name="Fish Shellfish Immunol.">
        <title>Early steps in the European eel (Anguilla anguilla)-Vibrio vulnificus interaction in the gills: Role of the RtxA13 toxin.</title>
        <authorList>
            <person name="Callol A."/>
            <person name="Pajuelo D."/>
            <person name="Ebbesson L."/>
            <person name="Teles M."/>
            <person name="MacKenzie S."/>
            <person name="Amaro C."/>
        </authorList>
    </citation>
    <scope>NUCLEOTIDE SEQUENCE</scope>
</reference>
<organism evidence="1">
    <name type="scientific">Anguilla anguilla</name>
    <name type="common">European freshwater eel</name>
    <name type="synonym">Muraena anguilla</name>
    <dbReference type="NCBI Taxonomy" id="7936"/>
    <lineage>
        <taxon>Eukaryota</taxon>
        <taxon>Metazoa</taxon>
        <taxon>Chordata</taxon>
        <taxon>Craniata</taxon>
        <taxon>Vertebrata</taxon>
        <taxon>Euteleostomi</taxon>
        <taxon>Actinopterygii</taxon>
        <taxon>Neopterygii</taxon>
        <taxon>Teleostei</taxon>
        <taxon>Anguilliformes</taxon>
        <taxon>Anguillidae</taxon>
        <taxon>Anguilla</taxon>
    </lineage>
</organism>
<dbReference type="EMBL" id="GBXM01056571">
    <property type="protein sequence ID" value="JAH52006.1"/>
    <property type="molecule type" value="Transcribed_RNA"/>
</dbReference>
<evidence type="ECO:0000313" key="1">
    <source>
        <dbReference type="EMBL" id="JAH52006.1"/>
    </source>
</evidence>
<accession>A0A0E9TEI9</accession>
<reference evidence="1" key="1">
    <citation type="submission" date="2014-11" db="EMBL/GenBank/DDBJ databases">
        <authorList>
            <person name="Amaro Gonzalez C."/>
        </authorList>
    </citation>
    <scope>NUCLEOTIDE SEQUENCE</scope>
</reference>
<sequence>MWRLTMGGLLLARVRKEVWKFYLIKFSFNRGHH</sequence>
<name>A0A0E9TEI9_ANGAN</name>
<dbReference type="AlphaFoldDB" id="A0A0E9TEI9"/>